<accession>A0AAJ0HCT0</accession>
<evidence type="ECO:0000313" key="2">
    <source>
        <dbReference type="Proteomes" id="UP001275084"/>
    </source>
</evidence>
<reference evidence="1" key="1">
    <citation type="journal article" date="2023" name="Mol. Phylogenet. Evol.">
        <title>Genome-scale phylogeny and comparative genomics of the fungal order Sordariales.</title>
        <authorList>
            <person name="Hensen N."/>
            <person name="Bonometti L."/>
            <person name="Westerberg I."/>
            <person name="Brannstrom I.O."/>
            <person name="Guillou S."/>
            <person name="Cros-Aarteil S."/>
            <person name="Calhoun S."/>
            <person name="Haridas S."/>
            <person name="Kuo A."/>
            <person name="Mondo S."/>
            <person name="Pangilinan J."/>
            <person name="Riley R."/>
            <person name="LaButti K."/>
            <person name="Andreopoulos B."/>
            <person name="Lipzen A."/>
            <person name="Chen C."/>
            <person name="Yan M."/>
            <person name="Daum C."/>
            <person name="Ng V."/>
            <person name="Clum A."/>
            <person name="Steindorff A."/>
            <person name="Ohm R.A."/>
            <person name="Martin F."/>
            <person name="Silar P."/>
            <person name="Natvig D.O."/>
            <person name="Lalanne C."/>
            <person name="Gautier V."/>
            <person name="Ament-Velasquez S.L."/>
            <person name="Kruys A."/>
            <person name="Hutchinson M.I."/>
            <person name="Powell A.J."/>
            <person name="Barry K."/>
            <person name="Miller A.N."/>
            <person name="Grigoriev I.V."/>
            <person name="Debuchy R."/>
            <person name="Gladieux P."/>
            <person name="Hiltunen Thoren M."/>
            <person name="Johannesson H."/>
        </authorList>
    </citation>
    <scope>NUCLEOTIDE SEQUENCE</scope>
    <source>
        <strain evidence="1">CBS 955.72</strain>
    </source>
</reference>
<name>A0AAJ0HCT0_9PEZI</name>
<gene>
    <name evidence="1" type="ORF">B0T25DRAFT_634443</name>
</gene>
<sequence length="489" mass="52552">MSYTLANTSGSARAVSVFGIETGKSSLCGPQHKSERDELLRTFHGDIPADRMCRLCRGSLGPQLYLPDAEDGPEECIFRKDQGPVFGGKWRLGFVDGFLAMVSRSRSSHPYGGPVPSLSFSSDWTLPPMAGPVEPKPFVKLDTEAIISGMNELLFHSVQRIWLPFVLNLHGHITLAGREFQEQRDVGTELNGFMTKHPLTTCAHMDGGDLLARDLCYLASRPLFYKQMGPHAPHRKDYVCGWCPTRSHLAAYFHPDHGLELVYDTWQNLGTCNTPRDDGWAFCWPAADGSINTNKVRYAGFLGGLADSAPFRLDASLASPRALPGNSFFAPPRGVLVPEASNNGFLIPPAASAAAHFSAAGVLYTWARAGHIRAPGPVQAYGAPAPFGMPVPCHVFPDPFLRPPTEYIGAALAAGNGPPWDVTRMLEGDLELPQAGGSFGVIDAAANGPAPALEGAQGPLAGPLGVADAAVDDPILSFTRLLDEDLEWL</sequence>
<evidence type="ECO:0000313" key="1">
    <source>
        <dbReference type="EMBL" id="KAK3347226.1"/>
    </source>
</evidence>
<dbReference type="AlphaFoldDB" id="A0AAJ0HCT0"/>
<comment type="caution">
    <text evidence="1">The sequence shown here is derived from an EMBL/GenBank/DDBJ whole genome shotgun (WGS) entry which is preliminary data.</text>
</comment>
<organism evidence="1 2">
    <name type="scientific">Lasiosphaeria hispida</name>
    <dbReference type="NCBI Taxonomy" id="260671"/>
    <lineage>
        <taxon>Eukaryota</taxon>
        <taxon>Fungi</taxon>
        <taxon>Dikarya</taxon>
        <taxon>Ascomycota</taxon>
        <taxon>Pezizomycotina</taxon>
        <taxon>Sordariomycetes</taxon>
        <taxon>Sordariomycetidae</taxon>
        <taxon>Sordariales</taxon>
        <taxon>Lasiosphaeriaceae</taxon>
        <taxon>Lasiosphaeria</taxon>
    </lineage>
</organism>
<proteinExistence type="predicted"/>
<dbReference type="EMBL" id="JAUIQD010000006">
    <property type="protein sequence ID" value="KAK3347226.1"/>
    <property type="molecule type" value="Genomic_DNA"/>
</dbReference>
<reference evidence="1" key="2">
    <citation type="submission" date="2023-06" db="EMBL/GenBank/DDBJ databases">
        <authorList>
            <consortium name="Lawrence Berkeley National Laboratory"/>
            <person name="Haridas S."/>
            <person name="Hensen N."/>
            <person name="Bonometti L."/>
            <person name="Westerberg I."/>
            <person name="Brannstrom I.O."/>
            <person name="Guillou S."/>
            <person name="Cros-Aarteil S."/>
            <person name="Calhoun S."/>
            <person name="Kuo A."/>
            <person name="Mondo S."/>
            <person name="Pangilinan J."/>
            <person name="Riley R."/>
            <person name="Labutti K."/>
            <person name="Andreopoulos B."/>
            <person name="Lipzen A."/>
            <person name="Chen C."/>
            <person name="Yanf M."/>
            <person name="Daum C."/>
            <person name="Ng V."/>
            <person name="Clum A."/>
            <person name="Steindorff A."/>
            <person name="Ohm R."/>
            <person name="Martin F."/>
            <person name="Silar P."/>
            <person name="Natvig D."/>
            <person name="Lalanne C."/>
            <person name="Gautier V."/>
            <person name="Ament-Velasquez S.L."/>
            <person name="Kruys A."/>
            <person name="Hutchinson M.I."/>
            <person name="Powell A.J."/>
            <person name="Barry K."/>
            <person name="Miller A.N."/>
            <person name="Grigoriev I.V."/>
            <person name="Debuchy R."/>
            <person name="Gladieux P."/>
            <person name="Thoren M.H."/>
            <person name="Johannesson H."/>
        </authorList>
    </citation>
    <scope>NUCLEOTIDE SEQUENCE</scope>
    <source>
        <strain evidence="1">CBS 955.72</strain>
    </source>
</reference>
<protein>
    <submittedName>
        <fullName evidence="1">Uncharacterized protein</fullName>
    </submittedName>
</protein>
<dbReference type="Proteomes" id="UP001275084">
    <property type="component" value="Unassembled WGS sequence"/>
</dbReference>
<keyword evidence="2" id="KW-1185">Reference proteome</keyword>